<evidence type="ECO:0000256" key="3">
    <source>
        <dbReference type="ARBA" id="ARBA00022970"/>
    </source>
</evidence>
<dbReference type="GO" id="GO:0015179">
    <property type="term" value="F:L-amino acid transmembrane transporter activity"/>
    <property type="evidence" value="ECO:0007669"/>
    <property type="project" value="TreeGrafter"/>
</dbReference>
<gene>
    <name evidence="8" type="ORF">RJ641_027747</name>
</gene>
<dbReference type="Proteomes" id="UP001370490">
    <property type="component" value="Unassembled WGS sequence"/>
</dbReference>
<evidence type="ECO:0000256" key="1">
    <source>
        <dbReference type="ARBA" id="ARBA00004141"/>
    </source>
</evidence>
<keyword evidence="9" id="KW-1185">Reference proteome</keyword>
<comment type="subcellular location">
    <subcellularLocation>
        <location evidence="1">Membrane</location>
        <topology evidence="1">Multi-pass membrane protein</topology>
    </subcellularLocation>
</comment>
<reference evidence="8 9" key="1">
    <citation type="submission" date="2023-12" db="EMBL/GenBank/DDBJ databases">
        <title>A high-quality genome assembly for Dillenia turbinata (Dilleniales).</title>
        <authorList>
            <person name="Chanderbali A."/>
        </authorList>
    </citation>
    <scope>NUCLEOTIDE SEQUENCE [LARGE SCALE GENOMIC DNA]</scope>
    <source>
        <strain evidence="8">LSX21</strain>
        <tissue evidence="8">Leaf</tissue>
    </source>
</reference>
<proteinExistence type="predicted"/>
<feature type="transmembrane region" description="Helical" evidence="6">
    <location>
        <begin position="273"/>
        <end position="297"/>
    </location>
</feature>
<dbReference type="AlphaFoldDB" id="A0AAN8VYU1"/>
<feature type="transmembrane region" description="Helical" evidence="6">
    <location>
        <begin position="12"/>
        <end position="35"/>
    </location>
</feature>
<feature type="transmembrane region" description="Helical" evidence="6">
    <location>
        <begin position="309"/>
        <end position="330"/>
    </location>
</feature>
<feature type="domain" description="Amino acid transporter transmembrane" evidence="7">
    <location>
        <begin position="12"/>
        <end position="390"/>
    </location>
</feature>
<keyword evidence="2 6" id="KW-0812">Transmembrane</keyword>
<feature type="transmembrane region" description="Helical" evidence="6">
    <location>
        <begin position="229"/>
        <end position="253"/>
    </location>
</feature>
<feature type="transmembrane region" description="Helical" evidence="6">
    <location>
        <begin position="199"/>
        <end position="217"/>
    </location>
</feature>
<feature type="transmembrane region" description="Helical" evidence="6">
    <location>
        <begin position="41"/>
        <end position="61"/>
    </location>
</feature>
<feature type="non-terminal residue" evidence="8">
    <location>
        <position position="392"/>
    </location>
</feature>
<dbReference type="GO" id="GO:0005774">
    <property type="term" value="C:vacuolar membrane"/>
    <property type="evidence" value="ECO:0007669"/>
    <property type="project" value="TreeGrafter"/>
</dbReference>
<evidence type="ECO:0000259" key="7">
    <source>
        <dbReference type="Pfam" id="PF01490"/>
    </source>
</evidence>
<sequence length="392" mass="42066">MAATQNNQIDVSFLKTCINGINALCGIGILSIPFALSSGGWLSLILLLIIAVSACFTALLMRRCMDSNPLIMTYTDIAHHAFGPKGRLIAAVFIFLELYLVATGFLILEGDNLHKLSPQFALKVRDFRVEGKNAFVLIAGLMILPSMWLNNLGVLSYISACGVVSSIVIVVCVFCVGATKGVGFHGKGKLIDFGGMPTALSLYTFCYGAHGVFPPIYTSMKRKNQFSKVVLISFIVCTLTYLAMAILGYLIYGQNVQSQVTLNLPANNTSAKVAIYTILAGPIAKYALVITPIASAIESKLPDKFQDSKLIGILIRLVLLVSTVICALKFPSFQSVTSLSGALLIAFVSFLFPCLCYLKIFGVHKSLGFELASIVGVIIMAILVGVIGTYSS</sequence>
<evidence type="ECO:0000256" key="5">
    <source>
        <dbReference type="ARBA" id="ARBA00023136"/>
    </source>
</evidence>
<dbReference type="EMBL" id="JBAMMX010000004">
    <property type="protein sequence ID" value="KAK6942370.1"/>
    <property type="molecule type" value="Genomic_DNA"/>
</dbReference>
<name>A0AAN8VYU1_9MAGN</name>
<feature type="transmembrane region" description="Helical" evidence="6">
    <location>
        <begin position="336"/>
        <end position="358"/>
    </location>
</feature>
<evidence type="ECO:0000256" key="2">
    <source>
        <dbReference type="ARBA" id="ARBA00022692"/>
    </source>
</evidence>
<feature type="transmembrane region" description="Helical" evidence="6">
    <location>
        <begin position="88"/>
        <end position="108"/>
    </location>
</feature>
<evidence type="ECO:0000256" key="6">
    <source>
        <dbReference type="SAM" id="Phobius"/>
    </source>
</evidence>
<evidence type="ECO:0000313" key="8">
    <source>
        <dbReference type="EMBL" id="KAK6942370.1"/>
    </source>
</evidence>
<dbReference type="InterPro" id="IPR013057">
    <property type="entry name" value="AA_transpt_TM"/>
</dbReference>
<organism evidence="8 9">
    <name type="scientific">Dillenia turbinata</name>
    <dbReference type="NCBI Taxonomy" id="194707"/>
    <lineage>
        <taxon>Eukaryota</taxon>
        <taxon>Viridiplantae</taxon>
        <taxon>Streptophyta</taxon>
        <taxon>Embryophyta</taxon>
        <taxon>Tracheophyta</taxon>
        <taxon>Spermatophyta</taxon>
        <taxon>Magnoliopsida</taxon>
        <taxon>eudicotyledons</taxon>
        <taxon>Gunneridae</taxon>
        <taxon>Pentapetalae</taxon>
        <taxon>Dilleniales</taxon>
        <taxon>Dilleniaceae</taxon>
        <taxon>Dillenia</taxon>
    </lineage>
</organism>
<accession>A0AAN8VYU1</accession>
<evidence type="ECO:0000313" key="9">
    <source>
        <dbReference type="Proteomes" id="UP001370490"/>
    </source>
</evidence>
<evidence type="ECO:0000256" key="4">
    <source>
        <dbReference type="ARBA" id="ARBA00022989"/>
    </source>
</evidence>
<keyword evidence="3" id="KW-0029">Amino-acid transport</keyword>
<comment type="caution">
    <text evidence="8">The sequence shown here is derived from an EMBL/GenBank/DDBJ whole genome shotgun (WGS) entry which is preliminary data.</text>
</comment>
<keyword evidence="4 6" id="KW-1133">Transmembrane helix</keyword>
<feature type="transmembrane region" description="Helical" evidence="6">
    <location>
        <begin position="370"/>
        <end position="390"/>
    </location>
</feature>
<keyword evidence="5 6" id="KW-0472">Membrane</keyword>
<keyword evidence="3" id="KW-0813">Transport</keyword>
<dbReference type="PANTHER" id="PTHR22950">
    <property type="entry name" value="AMINO ACID TRANSPORTER"/>
    <property type="match status" value="1"/>
</dbReference>
<dbReference type="Pfam" id="PF01490">
    <property type="entry name" value="Aa_trans"/>
    <property type="match status" value="1"/>
</dbReference>
<feature type="transmembrane region" description="Helical" evidence="6">
    <location>
        <begin position="157"/>
        <end position="179"/>
    </location>
</feature>
<feature type="transmembrane region" description="Helical" evidence="6">
    <location>
        <begin position="133"/>
        <end position="150"/>
    </location>
</feature>
<protein>
    <submittedName>
        <fullName evidence="8">Amino acid transporter, transmembrane domain</fullName>
    </submittedName>
</protein>
<dbReference type="PANTHER" id="PTHR22950:SF698">
    <property type="entry name" value="AMINO ACID TRANSPORTER TRANSMEMBRANE DOMAIN-CONTAINING PROTEIN"/>
    <property type="match status" value="1"/>
</dbReference>